<reference evidence="1 2" key="1">
    <citation type="submission" date="2023-04" db="EMBL/GenBank/DDBJ databases">
        <title>Genome Sequence of Selenomonas sputigena ATCC 33150.</title>
        <authorList>
            <person name="Miller D.P."/>
            <person name="Anvari S."/>
            <person name="Polson S.W."/>
            <person name="Macdonald M."/>
            <person name="Mcdowell J.V."/>
        </authorList>
    </citation>
    <scope>NUCLEOTIDE SEQUENCE [LARGE SCALE GENOMIC DNA]</scope>
    <source>
        <strain evidence="1 2">ATCC 33150</strain>
    </source>
</reference>
<dbReference type="Proteomes" id="UP001559623">
    <property type="component" value="Unassembled WGS sequence"/>
</dbReference>
<gene>
    <name evidence="1" type="ORF">QCO44_11700</name>
</gene>
<protein>
    <submittedName>
        <fullName evidence="1">WYL domain-containing protein</fullName>
    </submittedName>
</protein>
<proteinExistence type="predicted"/>
<dbReference type="EMBL" id="JARVLH010000009">
    <property type="protein sequence ID" value="MEX5286274.1"/>
    <property type="molecule type" value="Genomic_DNA"/>
</dbReference>
<sequence length="338" mass="38811">MAYAPLFHELHSSLFLELCRITNELKKGARPTRKQLLDRLLRLENMDLSDWSSQKRLDSLLKTLFPSETDGAAELFLEKSVPFRATSCELRWLKTMLEDEAAAFLLDEPLRQELHERLADVPPLPREKWTVQCDKGDAALSLQGLLAEFWSALRRGRMVSYINMDGKGQRHEQAAAAPCRLEYDAAANRYRAIFWISEDPRSPGENGRAVKVNFSNLEDLQCLEESAPADTEEKFLAFLAKRRRQCRLQLLKKNNAVNRAFRLFAPYDKEASYDEANDAYALTVHYYSFDYEDIRRKILSLGSAAIVLAPQGLRQDIMNTLLTQWQRLQAEHATKATP</sequence>
<organism evidence="1 2">
    <name type="scientific">Selenomonas sputigena</name>
    <dbReference type="NCBI Taxonomy" id="69823"/>
    <lineage>
        <taxon>Bacteria</taxon>
        <taxon>Bacillati</taxon>
        <taxon>Bacillota</taxon>
        <taxon>Negativicutes</taxon>
        <taxon>Selenomonadales</taxon>
        <taxon>Selenomonadaceae</taxon>
        <taxon>Selenomonas</taxon>
    </lineage>
</organism>
<evidence type="ECO:0000313" key="1">
    <source>
        <dbReference type="EMBL" id="MEX5286274.1"/>
    </source>
</evidence>
<comment type="caution">
    <text evidence="1">The sequence shown here is derived from an EMBL/GenBank/DDBJ whole genome shotgun (WGS) entry which is preliminary data.</text>
</comment>
<dbReference type="RefSeq" id="WP_368847992.1">
    <property type="nucleotide sequence ID" value="NZ_CP194411.1"/>
</dbReference>
<keyword evidence="2" id="KW-1185">Reference proteome</keyword>
<accession>A0ABV3X7U7</accession>
<evidence type="ECO:0000313" key="2">
    <source>
        <dbReference type="Proteomes" id="UP001559623"/>
    </source>
</evidence>
<name>A0ABV3X7U7_9FIRM</name>